<dbReference type="InterPro" id="IPR044730">
    <property type="entry name" value="RNase_H-like_dom_plant"/>
</dbReference>
<keyword evidence="3" id="KW-1185">Reference proteome</keyword>
<proteinExistence type="predicted"/>
<dbReference type="EMBL" id="JABFAE010000004">
    <property type="protein sequence ID" value="MBA0826224.1"/>
    <property type="molecule type" value="Genomic_DNA"/>
</dbReference>
<dbReference type="InterPro" id="IPR036397">
    <property type="entry name" value="RNaseH_sf"/>
</dbReference>
<evidence type="ECO:0000313" key="3">
    <source>
        <dbReference type="Proteomes" id="UP000593575"/>
    </source>
</evidence>
<comment type="caution">
    <text evidence="2">The sequence shown here is derived from an EMBL/GenBank/DDBJ whole genome shotgun (WGS) entry which is preliminary data.</text>
</comment>
<dbReference type="PANTHER" id="PTHR47723">
    <property type="entry name" value="OS05G0353850 PROTEIN"/>
    <property type="match status" value="1"/>
</dbReference>
<protein>
    <recommendedName>
        <fullName evidence="1">RNase H type-1 domain-containing protein</fullName>
    </recommendedName>
</protein>
<accession>A0A7J9IXB9</accession>
<dbReference type="Gene3D" id="3.30.420.10">
    <property type="entry name" value="Ribonuclease H-like superfamily/Ribonuclease H"/>
    <property type="match status" value="1"/>
</dbReference>
<dbReference type="CDD" id="cd06222">
    <property type="entry name" value="RNase_H_like"/>
    <property type="match status" value="1"/>
</dbReference>
<organism evidence="2 3">
    <name type="scientific">Gossypium armourianum</name>
    <dbReference type="NCBI Taxonomy" id="34283"/>
    <lineage>
        <taxon>Eukaryota</taxon>
        <taxon>Viridiplantae</taxon>
        <taxon>Streptophyta</taxon>
        <taxon>Embryophyta</taxon>
        <taxon>Tracheophyta</taxon>
        <taxon>Spermatophyta</taxon>
        <taxon>Magnoliopsida</taxon>
        <taxon>eudicotyledons</taxon>
        <taxon>Gunneridae</taxon>
        <taxon>Pentapetalae</taxon>
        <taxon>rosids</taxon>
        <taxon>malvids</taxon>
        <taxon>Malvales</taxon>
        <taxon>Malvaceae</taxon>
        <taxon>Malvoideae</taxon>
        <taxon>Gossypium</taxon>
    </lineage>
</organism>
<sequence>MNTILALGRLIGNVYLRFSSGAYGKITYESIQRPCSCSNMSEYGIYLNTDGSVRLEDGSATAGGIVRNRIGKWILDFNRFLGSYSVFEAELWGILDGLGILIDRGYKEVQIRTGSIEAASAIHEISSGGPNTTLIRRILQLLSRIKL</sequence>
<evidence type="ECO:0000313" key="2">
    <source>
        <dbReference type="EMBL" id="MBA0826224.1"/>
    </source>
</evidence>
<reference evidence="2 3" key="1">
    <citation type="journal article" date="2019" name="Genome Biol. Evol.">
        <title>Insights into the evolution of the New World diploid cottons (Gossypium, subgenus Houzingenia) based on genome sequencing.</title>
        <authorList>
            <person name="Grover C.E."/>
            <person name="Arick M.A. 2nd"/>
            <person name="Thrash A."/>
            <person name="Conover J.L."/>
            <person name="Sanders W.S."/>
            <person name="Peterson D.G."/>
            <person name="Frelichowski J.E."/>
            <person name="Scheffler J.A."/>
            <person name="Scheffler B.E."/>
            <person name="Wendel J.F."/>
        </authorList>
    </citation>
    <scope>NUCLEOTIDE SEQUENCE [LARGE SCALE GENOMIC DNA]</scope>
    <source>
        <strain evidence="2">6</strain>
        <tissue evidence="2">Leaf</tissue>
    </source>
</reference>
<dbReference type="GO" id="GO:0003676">
    <property type="term" value="F:nucleic acid binding"/>
    <property type="evidence" value="ECO:0007669"/>
    <property type="project" value="InterPro"/>
</dbReference>
<dbReference type="PANTHER" id="PTHR47723:SF19">
    <property type="entry name" value="POLYNUCLEOTIDYL TRANSFERASE, RIBONUCLEASE H-LIKE SUPERFAMILY PROTEIN"/>
    <property type="match status" value="1"/>
</dbReference>
<feature type="domain" description="RNase H type-1" evidence="1">
    <location>
        <begin position="48"/>
        <end position="144"/>
    </location>
</feature>
<dbReference type="AlphaFoldDB" id="A0A7J9IXB9"/>
<gene>
    <name evidence="2" type="ORF">Goarm_011098</name>
</gene>
<dbReference type="GO" id="GO:0004523">
    <property type="term" value="F:RNA-DNA hybrid ribonuclease activity"/>
    <property type="evidence" value="ECO:0007669"/>
    <property type="project" value="InterPro"/>
</dbReference>
<dbReference type="InterPro" id="IPR002156">
    <property type="entry name" value="RNaseH_domain"/>
</dbReference>
<dbReference type="InterPro" id="IPR053151">
    <property type="entry name" value="RNase_H-like"/>
</dbReference>
<name>A0A7J9IXB9_9ROSI</name>
<dbReference type="SUPFAM" id="SSF53098">
    <property type="entry name" value="Ribonuclease H-like"/>
    <property type="match status" value="1"/>
</dbReference>
<dbReference type="Proteomes" id="UP000593575">
    <property type="component" value="Unassembled WGS sequence"/>
</dbReference>
<dbReference type="InterPro" id="IPR012337">
    <property type="entry name" value="RNaseH-like_sf"/>
</dbReference>
<dbReference type="Pfam" id="PF13456">
    <property type="entry name" value="RVT_3"/>
    <property type="match status" value="1"/>
</dbReference>
<evidence type="ECO:0000259" key="1">
    <source>
        <dbReference type="Pfam" id="PF13456"/>
    </source>
</evidence>